<feature type="region of interest" description="Disordered" evidence="8">
    <location>
        <begin position="1738"/>
        <end position="1762"/>
    </location>
</feature>
<organism evidence="9">
    <name type="scientific">Lamprotornis superbus</name>
    <dbReference type="NCBI Taxonomy" id="245042"/>
    <lineage>
        <taxon>Eukaryota</taxon>
        <taxon>Metazoa</taxon>
        <taxon>Chordata</taxon>
        <taxon>Craniata</taxon>
        <taxon>Vertebrata</taxon>
        <taxon>Euteleostomi</taxon>
        <taxon>Archelosauria</taxon>
        <taxon>Archosauria</taxon>
        <taxon>Dinosauria</taxon>
        <taxon>Saurischia</taxon>
        <taxon>Theropoda</taxon>
        <taxon>Coelurosauria</taxon>
        <taxon>Aves</taxon>
        <taxon>Neognathae</taxon>
        <taxon>Neoaves</taxon>
        <taxon>Telluraves</taxon>
        <taxon>Australaves</taxon>
        <taxon>Passeriformes</taxon>
        <taxon>Sturnidae</taxon>
        <taxon>Lamprotornis</taxon>
    </lineage>
</organism>
<evidence type="ECO:0000256" key="6">
    <source>
        <dbReference type="ARBA" id="ARBA00023136"/>
    </source>
</evidence>
<feature type="region of interest" description="Disordered" evidence="8">
    <location>
        <begin position="1402"/>
        <end position="1423"/>
    </location>
</feature>
<evidence type="ECO:0000256" key="2">
    <source>
        <dbReference type="ARBA" id="ARBA00006364"/>
    </source>
</evidence>
<evidence type="ECO:0000256" key="4">
    <source>
        <dbReference type="ARBA" id="ARBA00022692"/>
    </source>
</evidence>
<comment type="subcellular location">
    <subcellularLocation>
        <location evidence="1 7">Cell membrane</location>
        <topology evidence="1 7">Multi-pass membrane protein</topology>
    </subcellularLocation>
</comment>
<dbReference type="PANTHER" id="PTHR13084">
    <property type="entry name" value="T-CELL LYMPHOMA BREAKPOINT-ASSOCIATED TARGET 1-RELATED"/>
    <property type="match status" value="1"/>
</dbReference>
<dbReference type="Proteomes" id="UP000618051">
    <property type="component" value="Unassembled WGS sequence"/>
</dbReference>
<evidence type="ECO:0000256" key="1">
    <source>
        <dbReference type="ARBA" id="ARBA00004651"/>
    </source>
</evidence>
<dbReference type="Pfam" id="PF05640">
    <property type="entry name" value="NKAIN"/>
    <property type="match status" value="3"/>
</dbReference>
<dbReference type="GO" id="GO:0002028">
    <property type="term" value="P:regulation of sodium ion transport"/>
    <property type="evidence" value="ECO:0007669"/>
    <property type="project" value="UniProtKB-UniRule"/>
</dbReference>
<comment type="similarity">
    <text evidence="2 7">Belongs to the NKAIN family.</text>
</comment>
<keyword evidence="6 7" id="KW-0472">Membrane</keyword>
<reference evidence="10 11" key="2">
    <citation type="journal article" date="2021" name="J. Hered.">
        <title>Feather Gene Expression Elucidates the Developmental Basis of Plumage Iridescence in African Starlings.</title>
        <authorList>
            <person name="Rubenstein D.R."/>
            <person name="Corvelo A."/>
            <person name="MacManes M.D."/>
            <person name="Maia R."/>
            <person name="Narzisi G."/>
            <person name="Rousaki A."/>
            <person name="Vandenabeele P."/>
            <person name="Shawkey M.D."/>
            <person name="Solomon J."/>
        </authorList>
    </citation>
    <scope>NUCLEOTIDE SEQUENCE [LARGE SCALE GENOMIC DNA]</scope>
    <source>
        <strain evidence="10">SS15</strain>
    </source>
</reference>
<keyword evidence="3 7" id="KW-1003">Cell membrane</keyword>
<gene>
    <name evidence="9" type="ORF">IHE44_000155</name>
    <name evidence="10" type="ORF">IHE44_0009431</name>
</gene>
<feature type="compositionally biased region" description="Polar residues" evidence="8">
    <location>
        <begin position="1747"/>
        <end position="1760"/>
    </location>
</feature>
<feature type="transmembrane region" description="Helical" evidence="7">
    <location>
        <begin position="136"/>
        <end position="157"/>
    </location>
</feature>
<reference evidence="9" key="1">
    <citation type="submission" date="2020-10" db="EMBL/GenBank/DDBJ databases">
        <title>Feather gene expression reveals the developmental basis of iridescence in African starlings.</title>
        <authorList>
            <person name="Rubenstein D.R."/>
        </authorList>
    </citation>
    <scope>NUCLEOTIDE SEQUENCE</scope>
    <source>
        <strain evidence="9">SS15</strain>
        <tissue evidence="9">Liver</tissue>
    </source>
</reference>
<dbReference type="OrthoDB" id="10050321at2759"/>
<dbReference type="InterPro" id="IPR008516">
    <property type="entry name" value="Na/K-Atpase_Interacting"/>
</dbReference>
<keyword evidence="11" id="KW-1185">Reference proteome</keyword>
<reference evidence="10" key="3">
    <citation type="submission" date="2022-01" db="EMBL/GenBank/DDBJ databases">
        <authorList>
            <person name="Rubenstein D.R."/>
        </authorList>
    </citation>
    <scope>NUCLEOTIDE SEQUENCE</scope>
    <source>
        <strain evidence="10">SS15</strain>
        <tissue evidence="10">Liver</tissue>
    </source>
</reference>
<keyword evidence="4 7" id="KW-0812">Transmembrane</keyword>
<keyword evidence="5 7" id="KW-1133">Transmembrane helix</keyword>
<dbReference type="GO" id="GO:0005886">
    <property type="term" value="C:plasma membrane"/>
    <property type="evidence" value="ECO:0007669"/>
    <property type="project" value="UniProtKB-SubCell"/>
</dbReference>
<name>A0A835U283_9PASS</name>
<dbReference type="EMBL" id="JADDUC010000001">
    <property type="protein sequence ID" value="KAG0137308.1"/>
    <property type="molecule type" value="Genomic_DNA"/>
</dbReference>
<feature type="region of interest" description="Disordered" evidence="8">
    <location>
        <begin position="1878"/>
        <end position="1897"/>
    </location>
</feature>
<feature type="compositionally biased region" description="Polar residues" evidence="8">
    <location>
        <begin position="1959"/>
        <end position="1969"/>
    </location>
</feature>
<protein>
    <recommendedName>
        <fullName evidence="7">Sodium/potassium-transporting ATPase subunit beta-1-interacting protein</fullName>
        <shortName evidence="7">Na(+)/K(+)-transporting ATPase subunit beta-1-interacting protein</shortName>
    </recommendedName>
</protein>
<dbReference type="EMBL" id="JADDUC020000003">
    <property type="protein sequence ID" value="KAI1240975.1"/>
    <property type="molecule type" value="Genomic_DNA"/>
</dbReference>
<sequence length="2037" mass="227271">MCRKECQQPRTNGNYPTLSLDQEQDRERRCLSSFYHCSLLPVPAEMEVQMIAVLKTELRSAMAKDHAHDPPSCDLQGLRSCSVMLSPGPGPFGHPKPELHKEADLPQSCMTHRVENGLEEAVVEGQSVHINHQVKLLLLGDIAILIPAGSLFSISFWQTSTRLQQIPLWCKCLAAIPVDLLSVGGQASCFRKWWMMNDYFQYEAAANTTSCSMESFGSVKPFCTMMLWPGPKLPYAVYWRPQLAEGCSVPLPPPQPQASPLPFEPPVEKKYSFYCFVAFGPRASVSANTRHRDHDATFASPYEIDYGQIVISWTSTGCGKWNDKTYASAFVSSALKYLEGCLQLLQQMRHPALYGRGASELIYSTWFPHHAPSPPGLPSSSVSGSQQHQNGNLKRSNYQPVSIRDARTYDPSEVTDMHGEMLNCFIKDSECPSSDLKAYSLDYHQIFSFCGVWEFTRLRLTKSATDLTLKLSIDEIGRCAQALSIPSSLRCTVEGSVSGNGELQDSTNQFRKILDNVSVLERQIFDFLGYQWAPILANFIHIIIVILGLFGTIQYRPRYITGHAFMGISVHFRAFNVSVLVSRYWSREVFPYTALKQASITRVILRYAIWLVLWVTWNVFVICFYLEAGDLSKSETSADESLPAYPPSPLCSSKAERKTVVIILLDGNILHFFGSVENLSKNTFKSKKKNSKSDQINGNGVLFLHSNSRCNMTTSPFLEMLILFITELRKITFEDERNKGKNTRENRNVSGCAWASGKKAEDEDNFANFPLWLNIWYQQVSPEVSEPNSFSGGKRSVRVLSVECFGRSCKHYPISINYTCKHISGSMLCAHKSKLDYEMPKLFVPTISGCQVQCLTPSPAQSSVSETSRAKMSLTAPLGVPHTPPDLLRLLNVSVGVSLMNSIAPSVWLPLLHLLRYTDENSENSSVEKNTYDEDEAMKLKWGYLKLWEKNVFSKLNVTRDILYSENEGKVNTINSASTEVMPTSRTDPHASVYLSGHKLLGKAADCRSYDPEHTKPIFTENNLFNSPFHKTSLKAMGRKEILKNVFQIVVSSLNRVFNTMQASDGTSWGSEDRLNPDSHIITAIWVDIAQAKETDLILTFNISMHRSWWMENGPGCTVTSVTPAPDWAPEDHRYITVSGCFLEYQYIEVAHSSLQIFLAEQEDMAQEERQDAPQKLRLIDQSYASLVNRFIVSMSVSKHVFPGKRSFIQLLPLEAGNSLKLAAALEKNSVTHLNKSQQAWKKASDRRLEWWTLSQGAGSFTKKQMGPDRLFPRDGVSEAGTVGKAAFKLGESRTLLTGDSIRSQATNCPLCYVTVLPVKGCAMDCESDIRIHTFKSYLLAREGSTSRGLPQCPRCLEVSAPDHLIRGNVWHCGCMAVINDLQNFIITLFIHPSQVSLSSQRASHPSASTSLRHQGESPPSAMKPAEAQIHFLTFSIPFGNTSTNRALLRSASLMDATHVLSWRGPSQSRRLVLCLVLLSTEHRQSLSPEVRSLKTSELQSARLKHRGASLWQEDMTSGFDSYGYQGPQKTSHLQLQPMYIIPYLVINIRSPLAIIPSSLCSWCFFQNSRLHLLCIFILTGKKARPVKVNMGTTRGLSHTSESCCQPVVKVSAALSFQAIYACPYCLIPSVCEARVWLRAGAVSSHQGTTSSSGSKKGRQVLERRRMHGRGRALKSEGALDQAPAHVATGISLLGFCANAAATDYSRITLKISRELQEAGAVLLLTYLNPCRKSAWRQEKQGKGTVSYDSATKHPQSRNSVADELSLSFNNPKFSIRDSAAKGPVQTLLSRSIAERAEGHTRGRCQTDNAAAEPWSHVPGHMENLPKSQAKYPRISSSHHVEPCKYAPFGYVTGIISSTLHAGKESKKERDKVEKFKCDEEFGSPHQRPPTTPELGRRKCKRTFGLFEYEARRIYTEYGKGLVDMFVKEWESPLRGCSPARARANPTIPDRMGDPGSSWAGTSTHSSQPGPAGPMAGHRPLNYLSLDHRLVGHKQFCNSYLLHASPQAQLLARVHIYFNAAQEPPKLDWTHTVSSMP</sequence>
<evidence type="ECO:0000256" key="8">
    <source>
        <dbReference type="SAM" id="MobiDB-lite"/>
    </source>
</evidence>
<evidence type="ECO:0000313" key="11">
    <source>
        <dbReference type="Proteomes" id="UP000618051"/>
    </source>
</evidence>
<evidence type="ECO:0000256" key="5">
    <source>
        <dbReference type="ARBA" id="ARBA00022989"/>
    </source>
</evidence>
<feature type="region of interest" description="Disordered" evidence="8">
    <location>
        <begin position="374"/>
        <end position="397"/>
    </location>
</feature>
<comment type="caution">
    <text evidence="9">The sequence shown here is derived from an EMBL/GenBank/DDBJ whole genome shotgun (WGS) entry which is preliminary data.</text>
</comment>
<feature type="region of interest" description="Disordered" evidence="8">
    <location>
        <begin position="1794"/>
        <end position="1826"/>
    </location>
</feature>
<feature type="transmembrane region" description="Helical" evidence="7">
    <location>
        <begin position="605"/>
        <end position="626"/>
    </location>
</feature>
<feature type="transmembrane region" description="Helical" evidence="7">
    <location>
        <begin position="532"/>
        <end position="553"/>
    </location>
</feature>
<proteinExistence type="inferred from homology"/>
<evidence type="ECO:0000256" key="3">
    <source>
        <dbReference type="ARBA" id="ARBA00022475"/>
    </source>
</evidence>
<feature type="compositionally biased region" description="Low complexity" evidence="8">
    <location>
        <begin position="378"/>
        <end position="391"/>
    </location>
</feature>
<accession>A0A835U283</accession>
<dbReference type="PANTHER" id="PTHR13084:SF3">
    <property type="entry name" value="SODIUM_POTASSIUM-TRANSPORTING ATPASE SUBUNIT BETA-1-INTERACTING PROTEIN 2"/>
    <property type="match status" value="1"/>
</dbReference>
<evidence type="ECO:0000313" key="9">
    <source>
        <dbReference type="EMBL" id="KAG0137308.1"/>
    </source>
</evidence>
<evidence type="ECO:0000313" key="10">
    <source>
        <dbReference type="EMBL" id="KAI1240975.1"/>
    </source>
</evidence>
<feature type="compositionally biased region" description="Polar residues" evidence="8">
    <location>
        <begin position="1402"/>
        <end position="1413"/>
    </location>
</feature>
<evidence type="ECO:0000256" key="7">
    <source>
        <dbReference type="RuleBase" id="RU368041"/>
    </source>
</evidence>
<feature type="region of interest" description="Disordered" evidence="8">
    <location>
        <begin position="1941"/>
        <end position="1977"/>
    </location>
</feature>